<accession>A0ABU6JZX0</accession>
<proteinExistence type="predicted"/>
<feature type="signal peptide" evidence="1">
    <location>
        <begin position="1"/>
        <end position="23"/>
    </location>
</feature>
<keyword evidence="1" id="KW-0732">Signal</keyword>
<reference evidence="2 3" key="1">
    <citation type="submission" date="2024-01" db="EMBL/GenBank/DDBJ databases">
        <title>Uliginosibacterium soil sp. nov.</title>
        <authorList>
            <person name="Lv Y."/>
        </authorList>
    </citation>
    <scope>NUCLEOTIDE SEQUENCE [LARGE SCALE GENOMIC DNA]</scope>
    <source>
        <strain evidence="2 3">H3</strain>
    </source>
</reference>
<feature type="chain" id="PRO_5045883808" evidence="1">
    <location>
        <begin position="24"/>
        <end position="229"/>
    </location>
</feature>
<dbReference type="Proteomes" id="UP001331561">
    <property type="component" value="Unassembled WGS sequence"/>
</dbReference>
<protein>
    <submittedName>
        <fullName evidence="2">Uncharacterized protein</fullName>
    </submittedName>
</protein>
<organism evidence="2 3">
    <name type="scientific">Uliginosibacterium silvisoli</name>
    <dbReference type="NCBI Taxonomy" id="3114758"/>
    <lineage>
        <taxon>Bacteria</taxon>
        <taxon>Pseudomonadati</taxon>
        <taxon>Pseudomonadota</taxon>
        <taxon>Betaproteobacteria</taxon>
        <taxon>Rhodocyclales</taxon>
        <taxon>Zoogloeaceae</taxon>
        <taxon>Uliginosibacterium</taxon>
    </lineage>
</organism>
<evidence type="ECO:0000313" key="3">
    <source>
        <dbReference type="Proteomes" id="UP001331561"/>
    </source>
</evidence>
<sequence>MCLRLCFRPLLVVCSLFCAPAHAATDTGRAVLAAHSACNGSLFKALTADAARWKKEPSFIRVGKLASFKVEDRSPKEYSGNSTKAAVEFAKPPQISGLPLEGWFDADLSAWSRFADAGVGFVGWGFYVAASPANIRDAMVRIAPAIGKRLQPSTAPKEGVFCIEETWRDGKWHDHACTADEDFPTDPTPHRWLVIRPDGPESDRSVLSCELAGKLPQDLLRQLRPDLPM</sequence>
<gene>
    <name evidence="2" type="ORF">VVD49_03810</name>
</gene>
<dbReference type="EMBL" id="JAYXHS010000001">
    <property type="protein sequence ID" value="MEC5384831.1"/>
    <property type="molecule type" value="Genomic_DNA"/>
</dbReference>
<dbReference type="RefSeq" id="WP_327597798.1">
    <property type="nucleotide sequence ID" value="NZ_JAYXHS010000001.1"/>
</dbReference>
<keyword evidence="3" id="KW-1185">Reference proteome</keyword>
<comment type="caution">
    <text evidence="2">The sequence shown here is derived from an EMBL/GenBank/DDBJ whole genome shotgun (WGS) entry which is preliminary data.</text>
</comment>
<evidence type="ECO:0000256" key="1">
    <source>
        <dbReference type="SAM" id="SignalP"/>
    </source>
</evidence>
<name>A0ABU6JZX0_9RHOO</name>
<evidence type="ECO:0000313" key="2">
    <source>
        <dbReference type="EMBL" id="MEC5384831.1"/>
    </source>
</evidence>